<dbReference type="Pfam" id="PF00759">
    <property type="entry name" value="Glyco_hydro_9"/>
    <property type="match status" value="1"/>
</dbReference>
<evidence type="ECO:0000256" key="7">
    <source>
        <dbReference type="RuleBase" id="RU361166"/>
    </source>
</evidence>
<comment type="catalytic activity">
    <reaction evidence="7">
        <text>Endohydrolysis of (1-&gt;4)-beta-D-glucosidic linkages in cellulose, lichenin and cereal beta-D-glucans.</text>
        <dbReference type="EC" id="3.2.1.4"/>
    </reaction>
</comment>
<evidence type="ECO:0000256" key="4">
    <source>
        <dbReference type="ARBA" id="ARBA00023295"/>
    </source>
</evidence>
<keyword evidence="2 6" id="KW-0378">Hydrolase</keyword>
<dbReference type="InterPro" id="IPR004197">
    <property type="entry name" value="Cellulase_Ig-like"/>
</dbReference>
<evidence type="ECO:0000259" key="8">
    <source>
        <dbReference type="Pfam" id="PF00759"/>
    </source>
</evidence>
<dbReference type="InterPro" id="IPR014756">
    <property type="entry name" value="Ig_E-set"/>
</dbReference>
<dbReference type="Pfam" id="PF02927">
    <property type="entry name" value="CelD_N"/>
    <property type="match status" value="1"/>
</dbReference>
<dbReference type="SUPFAM" id="SSF81296">
    <property type="entry name" value="E set domains"/>
    <property type="match status" value="1"/>
</dbReference>
<dbReference type="GO" id="GO:0016787">
    <property type="term" value="F:hydrolase activity"/>
    <property type="evidence" value="ECO:0007669"/>
    <property type="project" value="UniProtKB-KW"/>
</dbReference>
<keyword evidence="11" id="KW-1185">Reference proteome</keyword>
<reference evidence="10 11" key="1">
    <citation type="journal article" date="2024" name="Int. J. Syst. Evol. Microbiol.">
        <title>Paenibacillus hexagrammi sp. nov., a novel bacterium isolated from the gut content of Hexagrammos agrammus.</title>
        <authorList>
            <person name="Jung H.K."/>
            <person name="Kim D.G."/>
            <person name="Zin H."/>
            <person name="Park J."/>
            <person name="Jung H."/>
            <person name="Kim Y.O."/>
            <person name="Kong H.J."/>
            <person name="Kim J.W."/>
            <person name="Kim Y.S."/>
        </authorList>
    </citation>
    <scope>NUCLEOTIDE SEQUENCE [LARGE SCALE GENOMIC DNA]</scope>
    <source>
        <strain evidence="10 11">YPD9-1</strain>
    </source>
</reference>
<keyword evidence="7" id="KW-0136">Cellulose degradation</keyword>
<evidence type="ECO:0000313" key="10">
    <source>
        <dbReference type="EMBL" id="UJF31892.1"/>
    </source>
</evidence>
<comment type="similarity">
    <text evidence="1 6 7">Belongs to the glycosyl hydrolase 9 (cellulase E) family.</text>
</comment>
<keyword evidence="5 6" id="KW-0624">Polysaccharide degradation</keyword>
<dbReference type="PROSITE" id="PS00698">
    <property type="entry name" value="GH9_3"/>
    <property type="match status" value="1"/>
</dbReference>
<feature type="active site" evidence="6">
    <location>
        <position position="526"/>
    </location>
</feature>
<keyword evidence="4 6" id="KW-0326">Glycosidase</keyword>
<dbReference type="SUPFAM" id="SSF48208">
    <property type="entry name" value="Six-hairpin glycosidases"/>
    <property type="match status" value="1"/>
</dbReference>
<gene>
    <name evidence="10" type="ORF">L0M14_19310</name>
</gene>
<protein>
    <recommendedName>
        <fullName evidence="7">Endoglucanase</fullName>
        <ecNumber evidence="7">3.2.1.4</ecNumber>
    </recommendedName>
</protein>
<evidence type="ECO:0000256" key="5">
    <source>
        <dbReference type="ARBA" id="ARBA00023326"/>
    </source>
</evidence>
<sequence>MTHPHGSIPSISLNQIGYRPHDDKIALFAGMGGSFYVEDSKGMKVCRGETLKARNDAGISGQTVYYADFSALMKPGTYRIVHVEAGASEAFVIEEKPYKEVHKGLLKAFYYFRCGIELQEEFAAPWTHHACHLAPAIVYGQEDRRIDVCGGWHDAGDYGKYAGPGAKAVADLLLAFELYPNAFVDAVPLPETDGRIPDVLHECRYELDFLLNMQDEETGGVFHKVTTLQFPSLDCMPEHDLADLYLSPISAAATGCFAGVMAMAARVYQPYDAAYAEVCLRAAERAYAWLERNPDVPGFKNPPEIATGEYGDKLDHDERYWASAELYRTTGDQRYHQALKAWAAGNTFELYELGWADMGGYGTIAYLLTEKDRVDLKLYDKLQCGLVEDARRLAIISEQDGYGISLAPEQYIWGSNMLVMNNAMLMLIAHHFYKDSALEKCALDHVHYLLGRNALSMSYVTGYGTNPIRNPHHRPSVGDGVADPVPGQVAGGPNRHLQDDYAKVTLTGQPPAKCFVDHMDSYATNEVTIYWNSPAVFVFSHFAS</sequence>
<dbReference type="Proteomes" id="UP001649230">
    <property type="component" value="Chromosome"/>
</dbReference>
<evidence type="ECO:0000259" key="9">
    <source>
        <dbReference type="Pfam" id="PF02927"/>
    </source>
</evidence>
<feature type="domain" description="Glycoside hydrolase family 9" evidence="8">
    <location>
        <begin position="98"/>
        <end position="538"/>
    </location>
</feature>
<name>A0ABY3SDJ4_9BACL</name>
<evidence type="ECO:0000313" key="11">
    <source>
        <dbReference type="Proteomes" id="UP001649230"/>
    </source>
</evidence>
<accession>A0ABY3SDJ4</accession>
<dbReference type="EC" id="3.2.1.4" evidence="7"/>
<dbReference type="InterPro" id="IPR033126">
    <property type="entry name" value="Glyco_hydro_9_Asp/Glu_AS"/>
</dbReference>
<keyword evidence="3 6" id="KW-0119">Carbohydrate metabolism</keyword>
<proteinExistence type="inferred from homology"/>
<organism evidence="10 11">
    <name type="scientific">Paenibacillus hexagrammi</name>
    <dbReference type="NCBI Taxonomy" id="2908839"/>
    <lineage>
        <taxon>Bacteria</taxon>
        <taxon>Bacillati</taxon>
        <taxon>Bacillota</taxon>
        <taxon>Bacilli</taxon>
        <taxon>Bacillales</taxon>
        <taxon>Paenibacillaceae</taxon>
        <taxon>Paenibacillus</taxon>
    </lineage>
</organism>
<dbReference type="InterPro" id="IPR001701">
    <property type="entry name" value="Glyco_hydro_9"/>
</dbReference>
<feature type="domain" description="Cellulase Ig-like" evidence="9">
    <location>
        <begin position="9"/>
        <end position="81"/>
    </location>
</feature>
<evidence type="ECO:0000256" key="2">
    <source>
        <dbReference type="ARBA" id="ARBA00022801"/>
    </source>
</evidence>
<evidence type="ECO:0000256" key="3">
    <source>
        <dbReference type="ARBA" id="ARBA00023277"/>
    </source>
</evidence>
<dbReference type="PANTHER" id="PTHR22298">
    <property type="entry name" value="ENDO-1,4-BETA-GLUCANASE"/>
    <property type="match status" value="1"/>
</dbReference>
<dbReference type="InterPro" id="IPR012341">
    <property type="entry name" value="6hp_glycosidase-like_sf"/>
</dbReference>
<dbReference type="Gene3D" id="2.60.40.10">
    <property type="entry name" value="Immunoglobulins"/>
    <property type="match status" value="1"/>
</dbReference>
<dbReference type="RefSeq" id="WP_235118237.1">
    <property type="nucleotide sequence ID" value="NZ_CP090978.1"/>
</dbReference>
<dbReference type="CDD" id="cd02850">
    <property type="entry name" value="E_set_Cellulase_N"/>
    <property type="match status" value="1"/>
</dbReference>
<evidence type="ECO:0000256" key="6">
    <source>
        <dbReference type="PROSITE-ProRule" id="PRU10060"/>
    </source>
</evidence>
<dbReference type="InterPro" id="IPR013783">
    <property type="entry name" value="Ig-like_fold"/>
</dbReference>
<dbReference type="EMBL" id="CP090978">
    <property type="protein sequence ID" value="UJF31892.1"/>
    <property type="molecule type" value="Genomic_DNA"/>
</dbReference>
<feature type="active site" evidence="6">
    <location>
        <position position="517"/>
    </location>
</feature>
<dbReference type="Gene3D" id="1.50.10.10">
    <property type="match status" value="1"/>
</dbReference>
<dbReference type="InterPro" id="IPR008928">
    <property type="entry name" value="6-hairpin_glycosidase_sf"/>
</dbReference>
<evidence type="ECO:0000256" key="1">
    <source>
        <dbReference type="ARBA" id="ARBA00007072"/>
    </source>
</evidence>